<keyword evidence="4" id="KW-1185">Reference proteome</keyword>
<dbReference type="Proteomes" id="UP000269352">
    <property type="component" value="Unassembled WGS sequence"/>
</dbReference>
<evidence type="ECO:0000313" key="4">
    <source>
        <dbReference type="Proteomes" id="UP000269352"/>
    </source>
</evidence>
<evidence type="ECO:0000313" key="3">
    <source>
        <dbReference type="EMBL" id="GBR73225.1"/>
    </source>
</evidence>
<dbReference type="AlphaFoldDB" id="A0A388T9K3"/>
<dbReference type="Pfam" id="PF02604">
    <property type="entry name" value="PhdYeFM_antitox"/>
    <property type="match status" value="1"/>
</dbReference>
<dbReference type="SUPFAM" id="SSF143120">
    <property type="entry name" value="YefM-like"/>
    <property type="match status" value="1"/>
</dbReference>
<comment type="function">
    <text evidence="2">Antitoxin component of a type II toxin-antitoxin (TA) system.</text>
</comment>
<dbReference type="EMBL" id="BGZN01000008">
    <property type="protein sequence ID" value="GBR73225.1"/>
    <property type="molecule type" value="Genomic_DNA"/>
</dbReference>
<dbReference type="InterPro" id="IPR006442">
    <property type="entry name" value="Antitoxin_Phd/YefM"/>
</dbReference>
<dbReference type="Gene3D" id="3.40.1620.10">
    <property type="entry name" value="YefM-like domain"/>
    <property type="match status" value="1"/>
</dbReference>
<reference evidence="3 4" key="1">
    <citation type="journal article" date="2019" name="ISME J.">
        <title>Genome analyses of uncultured TG2/ZB3 bacteria in 'Margulisbacteria' specifically attached to ectosymbiotic spirochetes of protists in the termite gut.</title>
        <authorList>
            <person name="Utami Y.D."/>
            <person name="Kuwahara H."/>
            <person name="Igai K."/>
            <person name="Murakami T."/>
            <person name="Sugaya K."/>
            <person name="Morikawa T."/>
            <person name="Nagura Y."/>
            <person name="Yuki M."/>
            <person name="Deevong P."/>
            <person name="Inoue T."/>
            <person name="Kihara K."/>
            <person name="Lo N."/>
            <person name="Yamada A."/>
            <person name="Ohkuma M."/>
            <person name="Hongoh Y."/>
        </authorList>
    </citation>
    <scope>NUCLEOTIDE SEQUENCE [LARGE SCALE GENOMIC DNA]</scope>
    <source>
        <strain evidence="3">NkOx7-01</strain>
    </source>
</reference>
<evidence type="ECO:0000256" key="1">
    <source>
        <dbReference type="ARBA" id="ARBA00009981"/>
    </source>
</evidence>
<proteinExistence type="inferred from homology"/>
<comment type="similarity">
    <text evidence="1 2">Belongs to the phD/YefM antitoxin family.</text>
</comment>
<sequence length="80" mass="9065">MKTFPVAEAKTHFSALLKDVEKGEEIAISYGRKKEMVALLVPFTARQKKKTRGLGSLQGKATVKFAKDWYMTTEELINMK</sequence>
<accession>A0A388T9K3</accession>
<comment type="caution">
    <text evidence="3">The sequence shown here is derived from an EMBL/GenBank/DDBJ whole genome shotgun (WGS) entry which is preliminary data.</text>
</comment>
<protein>
    <recommendedName>
        <fullName evidence="2">Antitoxin</fullName>
    </recommendedName>
</protein>
<evidence type="ECO:0000256" key="2">
    <source>
        <dbReference type="RuleBase" id="RU362080"/>
    </source>
</evidence>
<gene>
    <name evidence="3" type="ORF">NO1_0639</name>
</gene>
<name>A0A388T9K3_TERA1</name>
<dbReference type="InterPro" id="IPR036165">
    <property type="entry name" value="YefM-like_sf"/>
</dbReference>
<organism evidence="3 4">
    <name type="scientific">Termititenax aidoneus</name>
    <dbReference type="NCBI Taxonomy" id="2218524"/>
    <lineage>
        <taxon>Bacteria</taxon>
        <taxon>Bacillati</taxon>
        <taxon>Candidatus Margulisiibacteriota</taxon>
        <taxon>Candidatus Termititenacia</taxon>
        <taxon>Candidatus Termititenacales</taxon>
        <taxon>Candidatus Termititenacaceae</taxon>
        <taxon>Candidatus Termititenax</taxon>
    </lineage>
</organism>